<sequence length="133" mass="15118">MDRAAYEDYVAAFNGRDYDRLGSYYADDVEFILNPAAGLVFHGRQAILDLYIPFHQAVEERVDIVKFADGGDCIFAEVNATFKPRPGKNQSVIELPHGKVLKVNTFAIYDLDSDGRFNRIRACSYSRHYEDAE</sequence>
<gene>
    <name evidence="2" type="ORF">GRI89_08400</name>
</gene>
<dbReference type="Gene3D" id="3.10.450.50">
    <property type="match status" value="1"/>
</dbReference>
<evidence type="ECO:0000313" key="3">
    <source>
        <dbReference type="Proteomes" id="UP000433652"/>
    </source>
</evidence>
<reference evidence="2 3" key="1">
    <citation type="submission" date="2019-12" db="EMBL/GenBank/DDBJ databases">
        <title>Genomic-based taxomic classification of the family Erythrobacteraceae.</title>
        <authorList>
            <person name="Xu L."/>
        </authorList>
    </citation>
    <scope>NUCLEOTIDE SEQUENCE [LARGE SCALE GENOMIC DNA]</scope>
    <source>
        <strain evidence="2 3">MCCC 1K01500</strain>
    </source>
</reference>
<protein>
    <submittedName>
        <fullName evidence="2">DUF4440 domain-containing protein</fullName>
    </submittedName>
</protein>
<dbReference type="InterPro" id="IPR032710">
    <property type="entry name" value="NTF2-like_dom_sf"/>
</dbReference>
<feature type="domain" description="SnoaL-like" evidence="1">
    <location>
        <begin position="7"/>
        <end position="118"/>
    </location>
</feature>
<dbReference type="InterPro" id="IPR037401">
    <property type="entry name" value="SnoaL-like"/>
</dbReference>
<dbReference type="Proteomes" id="UP000433652">
    <property type="component" value="Unassembled WGS sequence"/>
</dbReference>
<organism evidence="2 3">
    <name type="scientific">Croceibacterium salegens</name>
    <dbReference type="NCBI Taxonomy" id="1737568"/>
    <lineage>
        <taxon>Bacteria</taxon>
        <taxon>Pseudomonadati</taxon>
        <taxon>Pseudomonadota</taxon>
        <taxon>Alphaproteobacteria</taxon>
        <taxon>Sphingomonadales</taxon>
        <taxon>Erythrobacteraceae</taxon>
        <taxon>Croceibacterium</taxon>
    </lineage>
</organism>
<dbReference type="SUPFAM" id="SSF54427">
    <property type="entry name" value="NTF2-like"/>
    <property type="match status" value="1"/>
</dbReference>
<proteinExistence type="predicted"/>
<dbReference type="Pfam" id="PF12680">
    <property type="entry name" value="SnoaL_2"/>
    <property type="match status" value="1"/>
</dbReference>
<evidence type="ECO:0000259" key="1">
    <source>
        <dbReference type="Pfam" id="PF12680"/>
    </source>
</evidence>
<evidence type="ECO:0000313" key="2">
    <source>
        <dbReference type="EMBL" id="MXO59560.1"/>
    </source>
</evidence>
<keyword evidence="3" id="KW-1185">Reference proteome</keyword>
<accession>A0A6I4SWT2</accession>
<comment type="caution">
    <text evidence="2">The sequence shown here is derived from an EMBL/GenBank/DDBJ whole genome shotgun (WGS) entry which is preliminary data.</text>
</comment>
<name>A0A6I4SWT2_9SPHN</name>
<dbReference type="OrthoDB" id="26840at2"/>
<dbReference type="RefSeq" id="WP_159794093.1">
    <property type="nucleotide sequence ID" value="NZ_WTYM01000036.1"/>
</dbReference>
<dbReference type="EMBL" id="WTYM01000036">
    <property type="protein sequence ID" value="MXO59560.1"/>
    <property type="molecule type" value="Genomic_DNA"/>
</dbReference>
<dbReference type="AlphaFoldDB" id="A0A6I4SWT2"/>